<dbReference type="EMBL" id="ATDL01000018">
    <property type="protein sequence ID" value="ERJ58112.1"/>
    <property type="molecule type" value="Genomic_DNA"/>
</dbReference>
<dbReference type="STRING" id="1346330.M472_04975"/>
<reference evidence="1 2" key="1">
    <citation type="journal article" date="2013" name="Genome Announc.">
        <title>The Draft Genome Sequence of Sphingomonas paucimobilis Strain HER1398 (Proteobacteria), Host to the Giant PAU Phage, Indicates That It Is a Member of the Genus Sphingobacterium (Bacteroidetes).</title>
        <authorList>
            <person name="White R.A.III."/>
            <person name="Suttle C.A."/>
        </authorList>
    </citation>
    <scope>NUCLEOTIDE SEQUENCE [LARGE SCALE GENOMIC DNA]</scope>
    <source>
        <strain evidence="1 2">HER1398</strain>
    </source>
</reference>
<dbReference type="AlphaFoldDB" id="U2HRL3"/>
<keyword evidence="2" id="KW-1185">Reference proteome</keyword>
<sequence length="119" mass="13313">MVTIINYKKLTTDTGKDFCLLEIQGGIEMVRSQSTGLFYATAKKCFISSTFDELTSQALVGSQLNGSVVKIDCEEYEYTIKETGEIVTLAHKYVYTEEEIPTGKQFANIIENQIQASSY</sequence>
<name>U2HRL3_9SPHI</name>
<organism evidence="1 2">
    <name type="scientific">Sphingobacterium paucimobilis HER1398</name>
    <dbReference type="NCBI Taxonomy" id="1346330"/>
    <lineage>
        <taxon>Bacteria</taxon>
        <taxon>Pseudomonadati</taxon>
        <taxon>Bacteroidota</taxon>
        <taxon>Sphingobacteriia</taxon>
        <taxon>Sphingobacteriales</taxon>
        <taxon>Sphingobacteriaceae</taxon>
        <taxon>Sphingobacterium</taxon>
    </lineage>
</organism>
<dbReference type="OrthoDB" id="676860at2"/>
<accession>U2HRL3</accession>
<evidence type="ECO:0000313" key="1">
    <source>
        <dbReference type="EMBL" id="ERJ58112.1"/>
    </source>
</evidence>
<gene>
    <name evidence="1" type="ORF">M472_04975</name>
</gene>
<dbReference type="RefSeq" id="WP_021071592.1">
    <property type="nucleotide sequence ID" value="NZ_ATDL01000018.1"/>
</dbReference>
<protein>
    <submittedName>
        <fullName evidence="1">Uncharacterized protein</fullName>
    </submittedName>
</protein>
<evidence type="ECO:0000313" key="2">
    <source>
        <dbReference type="Proteomes" id="UP000016584"/>
    </source>
</evidence>
<proteinExistence type="predicted"/>
<comment type="caution">
    <text evidence="1">The sequence shown here is derived from an EMBL/GenBank/DDBJ whole genome shotgun (WGS) entry which is preliminary data.</text>
</comment>
<dbReference type="eggNOG" id="ENOG5032S88">
    <property type="taxonomic scope" value="Bacteria"/>
</dbReference>
<dbReference type="PATRIC" id="fig|1346330.5.peg.3454"/>
<dbReference type="Proteomes" id="UP000016584">
    <property type="component" value="Unassembled WGS sequence"/>
</dbReference>